<proteinExistence type="predicted"/>
<keyword evidence="2" id="KW-1185">Reference proteome</keyword>
<protein>
    <submittedName>
        <fullName evidence="1">Uncharacterized protein</fullName>
    </submittedName>
</protein>
<gene>
    <name evidence="1" type="ORF">M9H77_33357</name>
</gene>
<accession>A0ACB9ZKB7</accession>
<name>A0ACB9ZKB7_CATRO</name>
<reference evidence="2" key="1">
    <citation type="journal article" date="2023" name="Nat. Plants">
        <title>Single-cell RNA sequencing provides a high-resolution roadmap for understanding the multicellular compartmentation of specialized metabolism.</title>
        <authorList>
            <person name="Sun S."/>
            <person name="Shen X."/>
            <person name="Li Y."/>
            <person name="Li Y."/>
            <person name="Wang S."/>
            <person name="Li R."/>
            <person name="Zhang H."/>
            <person name="Shen G."/>
            <person name="Guo B."/>
            <person name="Wei J."/>
            <person name="Xu J."/>
            <person name="St-Pierre B."/>
            <person name="Chen S."/>
            <person name="Sun C."/>
        </authorList>
    </citation>
    <scope>NUCLEOTIDE SEQUENCE [LARGE SCALE GENOMIC DNA]</scope>
</reference>
<organism evidence="1 2">
    <name type="scientific">Catharanthus roseus</name>
    <name type="common">Madagascar periwinkle</name>
    <name type="synonym">Vinca rosea</name>
    <dbReference type="NCBI Taxonomy" id="4058"/>
    <lineage>
        <taxon>Eukaryota</taxon>
        <taxon>Viridiplantae</taxon>
        <taxon>Streptophyta</taxon>
        <taxon>Embryophyta</taxon>
        <taxon>Tracheophyta</taxon>
        <taxon>Spermatophyta</taxon>
        <taxon>Magnoliopsida</taxon>
        <taxon>eudicotyledons</taxon>
        <taxon>Gunneridae</taxon>
        <taxon>Pentapetalae</taxon>
        <taxon>asterids</taxon>
        <taxon>lamiids</taxon>
        <taxon>Gentianales</taxon>
        <taxon>Apocynaceae</taxon>
        <taxon>Rauvolfioideae</taxon>
        <taxon>Vinceae</taxon>
        <taxon>Catharanthinae</taxon>
        <taxon>Catharanthus</taxon>
    </lineage>
</organism>
<evidence type="ECO:0000313" key="2">
    <source>
        <dbReference type="Proteomes" id="UP001060085"/>
    </source>
</evidence>
<evidence type="ECO:0000313" key="1">
    <source>
        <dbReference type="EMBL" id="KAI5647352.1"/>
    </source>
</evidence>
<comment type="caution">
    <text evidence="1">The sequence shown here is derived from an EMBL/GenBank/DDBJ whole genome shotgun (WGS) entry which is preliminary data.</text>
</comment>
<dbReference type="Proteomes" id="UP001060085">
    <property type="component" value="Linkage Group LG08"/>
</dbReference>
<dbReference type="EMBL" id="CM044708">
    <property type="protein sequence ID" value="KAI5647352.1"/>
    <property type="molecule type" value="Genomic_DNA"/>
</dbReference>
<sequence>MVTTCSSLLSELQKIWDEVGEPDKERDRMLFELEQECLEVYRRKVDQANQCRAQLRQAVADSEAELALISSALGERPVHPKQSSRNLKMELQAITPQLQEMQKRKNERKNQFTEVLEHINNLSKELCSTADKNLYSTVVDDSDLSLKKLDELKSQLRALQKEKSDRLKRVLDHLNTINSLCLVLGMDFKQTVSEIHPTLDDSSGAKSISLDTIENLSLMISRLKELKMQRMQKLQDLAATMVELWSLMDTPVEEQQRFQNVTRNIAASEDEITEANTLSLDFINYAEVEVLRLQKMKSSKIKDVLLKKKLHLEEICRVAHLVVDGHDSIDYSVETIESGAIDASYLLEQIEVQISKAKEEAFSRKEILDKIEKWLAACEEESWLEEYNRDDNRYNAGRGAHLILKRAEKARALVNKLPALVESLTSKAKAWESERGVEFMYDGVSLCSMLDDYKILQQEKEQERQRQRDQKKIQGQLIAEQEALFGAKPSPKSGRKNPGTSTGVTNSKRFSMGGKMLQTPYVDKTMRSSNTNRNNISLKQQALRNHHINGGSAQPSGKRDTSAISAKKPAYETESKLIRKPLSPISSSLSSEANSANNLHENTKGQELLDTLSMNKIPLTAATPNRKISACDENETPKTMPIPIPKTPSTISVAMQMAMTPATPFVATDELIEYSFEEKRAGFVLTKSCSRSLIDG</sequence>